<dbReference type="Pfam" id="PF07703">
    <property type="entry name" value="A2M_BRD"/>
    <property type="match status" value="1"/>
</dbReference>
<protein>
    <recommendedName>
        <fullName evidence="7">Alpha-2-macroglobulin</fullName>
    </recommendedName>
</protein>
<evidence type="ECO:0000313" key="6">
    <source>
        <dbReference type="Proteomes" id="UP000182057"/>
    </source>
</evidence>
<dbReference type="InterPro" id="IPR002890">
    <property type="entry name" value="MG2"/>
</dbReference>
<evidence type="ECO:0000259" key="3">
    <source>
        <dbReference type="SMART" id="SM01359"/>
    </source>
</evidence>
<dbReference type="Pfam" id="PF17972">
    <property type="entry name" value="bMG5"/>
    <property type="match status" value="1"/>
</dbReference>
<dbReference type="InterPro" id="IPR041462">
    <property type="entry name" value="Bact_A2M_MG6"/>
</dbReference>
<dbReference type="Pfam" id="PF01835">
    <property type="entry name" value="MG2"/>
    <property type="match status" value="1"/>
</dbReference>
<comment type="similarity">
    <text evidence="1">Belongs to the protease inhibitor I39 (alpha-2-macroglobulin) family. Bacterial alpha-2-macroglobulin subfamily.</text>
</comment>
<evidence type="ECO:0000256" key="2">
    <source>
        <dbReference type="ARBA" id="ARBA00022729"/>
    </source>
</evidence>
<organism evidence="5 6">
    <name type="scientific">Tannerella forsythia</name>
    <name type="common">Bacteroides forsythus</name>
    <dbReference type="NCBI Taxonomy" id="28112"/>
    <lineage>
        <taxon>Bacteria</taxon>
        <taxon>Pseudomonadati</taxon>
        <taxon>Bacteroidota</taxon>
        <taxon>Bacteroidia</taxon>
        <taxon>Bacteroidales</taxon>
        <taxon>Tannerellaceae</taxon>
        <taxon>Tannerella</taxon>
    </lineage>
</organism>
<dbReference type="Gene3D" id="1.50.10.20">
    <property type="match status" value="1"/>
</dbReference>
<sequence>MKQFLALAVIVIVAGLSCMSCKRNRDIVPSSEYAPYVSAYTGGVISSDASIFIELTEEQQIVEIGAEVKEKLFRFSPSLKGKTFWVNNKMLQFIPDSGALKPGELYNATFALGKVMKVERKLEEFEFSFRVEERSFVMEFTSLDVVESAMNQVAVQGEIRFSEAPPATIVQDMITAMRENESFSAVVTPTDNPRTFHFVIPNIAKKEAETTLEVTVDGKAFNSDKRIKQEMDIPALTPPFELLSAKVIEAPEHGVCLTFSSPVSNTQDLNGLITLEPISAYTFQVEDNKVKIFFERKSENTSLYINVDQGLKNVSDESLPRSSSVTLQMNSLSPQVEFLSSGTIMPDSKELVLPFRAVNLYAVDLKVIRIFESNVLMFLQDNSLSASSSSELRRSGRLIYKKMLRLDSDPTKNIHDWDNYFIDLSGVMKQEPGAIYRVELSFKQDYSAYPCGNEPAARNLQASNALTRIEAGEMTEEDEAVWDQPQTYYYDNSNMDWDIYEWDERDNPCHPSYYMVSERKATTNVMASNMGVIVKGNTNNTLWVAVSNLLDTKPMSNVEVTAYNFQLQPIGKARTDGDGFALIKAKNKPFVLVASSEDKQKTYLRLVDGEDNLLSRFDVGGKEIKKGLRGFVYGERGVWRPGDTLHLSFMLEDREKRIPVNHPVSIEVYNPRGQFYQKQVSSKGLNGLYTFTVPTKADDPTGLWNAYVKVGGTSFHKSLRIETVKPNRLKINLTIPGKQLKASASPVQTTLESAWLTGAVAQHLKTKVELLLSETTTQFKGYEKYIFHNPAADFTSSTIDLYSGVLDGEGKSVFRMSLPAAKNAPGMLRANITCRVFEPGGDASIYTQTIPFSPFDSYVGIRFGEKDKTGFLETDVDHQFEVVTLSPDGQPTNRSGLEYKIYKIGWSWWWEHDDESFVSYLNNSSISPVASGTLSTSGGKARIGFRVDYPQWGRYLVYVKDRESGHATGGVIYIDWPSWRGRSNKSDPNGIKMLAFSLDKSSYEAGQNATVIIPSSAGGRALVSIENGSEVISREWVDMASSGDTKYTFKITEQMAPNVYVHVSLLQPHAQTVNDLPIRMYGVVPVFVTNKGSELTPQITMPDVLRPETEFTVKVKETSGKAMTYTLAVVDDGLLDLTNFKTPDPWNVFYAREALGIRTWDMYDFVMGAYAGKYGSLFSIGGDEDMKPANSKANRFKPVVKFIGPFALKKGEEQSHKLKLPPYIGSVRVMAVAGQDGAYGKAEKTVPVRTPLMILSSLPRVVSTDEEIYLPVNVFAMENTVKNVSIKVETTGKLKIANGGSQSLTFAAPGDKMVYFALKSGSSTGIERVTVTATGNGHTSKETIEIDVRNPNPPIIRTDNKLLNAGESADFTYTLDGDFDGNWVKLEVSRIPSVDISRRFDYLYDYPHYCSEQLTSRALPLLFIAQFKDMEEKETESVKKNVREAILNLYGRQLSNGGITYWPGDGYENEWVTSYAGSFLVLAKEKGYDVNSGVLTRWKNYQRSAAQNWRANARGSRRYAYYQSDFSQAYRLYTLALSGAPELGAMNRMKELKDLSMQARWCLAAAYALSGKTKAASELVFNASTEVAPYALNNSTFGSSERDMAMILEAMVLMGKEKEAFEQARKVSANLSREQSFTTQSTAYSLVAMGRLAEKVSGSLQFDWTLNGKAQSKVNSARSVFQKDLPTRPTNGAATVKNNGNGLLYVSLVSKTKPLRDSLPSIEQNLRMTVTYTDLKGTLVDVQRLKQGTDFMAVIRVSNISGINDYTDVALTQLIPSGWEVYNERMLNPDDPDTEKAASYIYRDIRDDGVMTYFDLKMGETKVFKVRLQASYAGTFVLPAVHCGAMYDAGAQARTRAGRVTVER</sequence>
<dbReference type="Pfam" id="PF17962">
    <property type="entry name" value="bMG6"/>
    <property type="match status" value="1"/>
</dbReference>
<dbReference type="Pfam" id="PF11974">
    <property type="entry name" value="bMG3"/>
    <property type="match status" value="1"/>
</dbReference>
<dbReference type="CDD" id="cd02891">
    <property type="entry name" value="A2M_like"/>
    <property type="match status" value="1"/>
</dbReference>
<evidence type="ECO:0000259" key="4">
    <source>
        <dbReference type="SMART" id="SM01360"/>
    </source>
</evidence>
<dbReference type="SUPFAM" id="SSF48239">
    <property type="entry name" value="Terpenoid cyclases/Protein prenyltransferases"/>
    <property type="match status" value="1"/>
</dbReference>
<dbReference type="EMBL" id="FMMM01000020">
    <property type="protein sequence ID" value="SCQ18689.1"/>
    <property type="molecule type" value="Genomic_DNA"/>
</dbReference>
<evidence type="ECO:0008006" key="7">
    <source>
        <dbReference type="Google" id="ProtNLM"/>
    </source>
</evidence>
<dbReference type="InterPro" id="IPR008930">
    <property type="entry name" value="Terpenoid_cyclase/PrenylTrfase"/>
</dbReference>
<proteinExistence type="inferred from homology"/>
<feature type="domain" description="Alpha-2-macroglobulin bait region" evidence="3">
    <location>
        <begin position="994"/>
        <end position="1137"/>
    </location>
</feature>
<reference evidence="5 6" key="1">
    <citation type="submission" date="2016-09" db="EMBL/GenBank/DDBJ databases">
        <authorList>
            <person name="Capua I."/>
            <person name="De Benedictis P."/>
            <person name="Joannis T."/>
            <person name="Lombin L.H."/>
            <person name="Cattoli G."/>
        </authorList>
    </citation>
    <scope>NUCLEOTIDE SEQUENCE [LARGE SCALE GENOMIC DNA]</scope>
    <source>
        <strain evidence="5 6">UB20</strain>
    </source>
</reference>
<dbReference type="PROSITE" id="PS51257">
    <property type="entry name" value="PROKAR_LIPOPROTEIN"/>
    <property type="match status" value="1"/>
</dbReference>
<dbReference type="PANTHER" id="PTHR40094:SF1">
    <property type="entry name" value="UBIQUITIN DOMAIN-CONTAINING PROTEIN"/>
    <property type="match status" value="1"/>
</dbReference>
<dbReference type="SMART" id="SM01359">
    <property type="entry name" value="A2M_N_2"/>
    <property type="match status" value="1"/>
</dbReference>
<dbReference type="InterPro" id="IPR001599">
    <property type="entry name" value="Macroglobln_a2"/>
</dbReference>
<dbReference type="InterPro" id="IPR011625">
    <property type="entry name" value="A2M_N_BRD"/>
</dbReference>
<evidence type="ECO:0000313" key="5">
    <source>
        <dbReference type="EMBL" id="SCQ18689.1"/>
    </source>
</evidence>
<dbReference type="InterPro" id="IPR041203">
    <property type="entry name" value="Bact_A2M_MG5"/>
</dbReference>
<accession>A0A1D3UEV1</accession>
<dbReference type="Proteomes" id="UP000182057">
    <property type="component" value="Unassembled WGS sequence"/>
</dbReference>
<gene>
    <name evidence="5" type="ORF">TFUB20_00434</name>
</gene>
<dbReference type="Pfam" id="PF00207">
    <property type="entry name" value="A2M"/>
    <property type="match status" value="1"/>
</dbReference>
<dbReference type="InterPro" id="IPR051802">
    <property type="entry name" value="YfhM-like"/>
</dbReference>
<dbReference type="GO" id="GO:0004866">
    <property type="term" value="F:endopeptidase inhibitor activity"/>
    <property type="evidence" value="ECO:0007669"/>
    <property type="project" value="InterPro"/>
</dbReference>
<dbReference type="RefSeq" id="WP_074449424.1">
    <property type="nucleotide sequence ID" value="NZ_FMMM01000020.1"/>
</dbReference>
<dbReference type="Gene3D" id="2.60.40.1930">
    <property type="match status" value="1"/>
</dbReference>
<name>A0A1D3UEV1_TANFO</name>
<dbReference type="InterPro" id="IPR021868">
    <property type="entry name" value="Alpha_2_Macroglob_MG3"/>
</dbReference>
<dbReference type="Pfam" id="PF17973">
    <property type="entry name" value="bMG10"/>
    <property type="match status" value="1"/>
</dbReference>
<dbReference type="InterPro" id="IPR041246">
    <property type="entry name" value="Bact_MG10"/>
</dbReference>
<dbReference type="PANTHER" id="PTHR40094">
    <property type="entry name" value="ALPHA-2-MACROGLOBULIN HOMOLOG"/>
    <property type="match status" value="1"/>
</dbReference>
<dbReference type="SMART" id="SM01360">
    <property type="entry name" value="A2M"/>
    <property type="match status" value="1"/>
</dbReference>
<keyword evidence="2" id="KW-0732">Signal</keyword>
<evidence type="ECO:0000256" key="1">
    <source>
        <dbReference type="ARBA" id="ARBA00010556"/>
    </source>
</evidence>
<feature type="domain" description="Alpha-2-macroglobulin" evidence="4">
    <location>
        <begin position="1199"/>
        <end position="1288"/>
    </location>
</feature>